<accession>A0ABY7GH85</accession>
<organism evidence="2 3">
    <name type="scientific">Methylomonas rapida</name>
    <dbReference type="NCBI Taxonomy" id="2963939"/>
    <lineage>
        <taxon>Bacteria</taxon>
        <taxon>Pseudomonadati</taxon>
        <taxon>Pseudomonadota</taxon>
        <taxon>Gammaproteobacteria</taxon>
        <taxon>Methylococcales</taxon>
        <taxon>Methylococcaceae</taxon>
        <taxon>Methylomonas</taxon>
    </lineage>
</organism>
<dbReference type="InterPro" id="IPR003399">
    <property type="entry name" value="Mce/MlaD"/>
</dbReference>
<proteinExistence type="predicted"/>
<reference evidence="2" key="1">
    <citation type="submission" date="2022-11" db="EMBL/GenBank/DDBJ databases">
        <title>Methylomonas rapida sp. nov., Carotenoid-Producing Obligate Methanotrophs with High Growth Characteristics and Biotechnological Potential.</title>
        <authorList>
            <person name="Tikhonova E.N."/>
            <person name="Suleimanov R.Z."/>
            <person name="Miroshnikov K."/>
            <person name="Oshkin I.Y."/>
            <person name="Belova S.E."/>
            <person name="Danilova O.V."/>
            <person name="Ashikhmin A."/>
            <person name="Konopkin A."/>
            <person name="But S.Y."/>
            <person name="Khmelenina V.N."/>
            <person name="Kuznetsov N."/>
            <person name="Pimenov N.V."/>
            <person name="Dedysh S.N."/>
        </authorList>
    </citation>
    <scope>NUCLEOTIDE SEQUENCE</scope>
    <source>
        <strain evidence="2">MP1</strain>
    </source>
</reference>
<dbReference type="RefSeq" id="WP_255188851.1">
    <property type="nucleotide sequence ID" value="NZ_CP113517.1"/>
</dbReference>
<evidence type="ECO:0000313" key="3">
    <source>
        <dbReference type="Proteomes" id="UP001162780"/>
    </source>
</evidence>
<evidence type="ECO:0000313" key="2">
    <source>
        <dbReference type="EMBL" id="WAR43866.1"/>
    </source>
</evidence>
<dbReference type="Pfam" id="PF02470">
    <property type="entry name" value="MlaD"/>
    <property type="match status" value="1"/>
</dbReference>
<dbReference type="PANTHER" id="PTHR33371:SF4">
    <property type="entry name" value="INTERMEMBRANE PHOSPHOLIPID TRANSPORT SYSTEM BINDING PROTEIN MLAD"/>
    <property type="match status" value="1"/>
</dbReference>
<gene>
    <name evidence="2" type="ORF">NM686_016015</name>
</gene>
<feature type="domain" description="Mce/MlaD" evidence="1">
    <location>
        <begin position="47"/>
        <end position="144"/>
    </location>
</feature>
<dbReference type="InterPro" id="IPR052336">
    <property type="entry name" value="MlaD_Phospholipid_Transporter"/>
</dbReference>
<protein>
    <submittedName>
        <fullName evidence="2">MlaD family protein</fullName>
    </submittedName>
</protein>
<name>A0ABY7GH85_9GAMM</name>
<dbReference type="PANTHER" id="PTHR33371">
    <property type="entry name" value="INTERMEMBRANE PHOSPHOLIPID TRANSPORT SYSTEM BINDING PROTEIN MLAD-RELATED"/>
    <property type="match status" value="1"/>
</dbReference>
<dbReference type="Proteomes" id="UP001162780">
    <property type="component" value="Chromosome"/>
</dbReference>
<evidence type="ECO:0000259" key="1">
    <source>
        <dbReference type="Pfam" id="PF02470"/>
    </source>
</evidence>
<dbReference type="EMBL" id="CP113517">
    <property type="protein sequence ID" value="WAR43866.1"/>
    <property type="molecule type" value="Genomic_DNA"/>
</dbReference>
<keyword evidence="3" id="KW-1185">Reference proteome</keyword>
<sequence>MSKPINPAAIGGFTLGALALLVAGLLIFGGGQAFKADKVRFVVFLESSLNGLDVGAPVKMQGVKVGEVKEISLLFDDQSDKLYKPVVIEINRSLLSGSGGSPLPEAVSQEQLQAHRDRLVASGFRARLEMQSLLTGLLYVDLDTYPDKPPRFANLEYQGLLEIPGIPPTSVELRNTAEEVAQKLRNLPLDQIVQDFAESLHEIKKLLASEDLKKTQVALANTLEDVEGAMHILNRNLEPLLRNTTATMASTESLVKDTQVMIKQLHAELPQVFKSTDQTLQAATSALLKAEDSLQRVDEAVGPESALTDSLQALKQAARAIRDLSDYLERHPESLLSGKPD</sequence>